<dbReference type="InterPro" id="IPR007795">
    <property type="entry name" value="T7SS_EccB"/>
</dbReference>
<dbReference type="PANTHER" id="PTHR40765:SF2">
    <property type="entry name" value="ESX-2 SECRETION SYSTEM ATPASE ECCB2"/>
    <property type="match status" value="1"/>
</dbReference>
<evidence type="ECO:0000256" key="1">
    <source>
        <dbReference type="SAM" id="Phobius"/>
    </source>
</evidence>
<accession>A0ABV8LLH4</accession>
<comment type="caution">
    <text evidence="2">The sequence shown here is derived from an EMBL/GenBank/DDBJ whole genome shotgun (WGS) entry which is preliminary data.</text>
</comment>
<gene>
    <name evidence="2" type="primary">eccB</name>
    <name evidence="2" type="ORF">ACFOZ4_12590</name>
</gene>
<organism evidence="2 3">
    <name type="scientific">Hamadaea flava</name>
    <dbReference type="NCBI Taxonomy" id="1742688"/>
    <lineage>
        <taxon>Bacteria</taxon>
        <taxon>Bacillati</taxon>
        <taxon>Actinomycetota</taxon>
        <taxon>Actinomycetes</taxon>
        <taxon>Micromonosporales</taxon>
        <taxon>Micromonosporaceae</taxon>
        <taxon>Hamadaea</taxon>
    </lineage>
</organism>
<reference evidence="3" key="1">
    <citation type="journal article" date="2019" name="Int. J. Syst. Evol. Microbiol.">
        <title>The Global Catalogue of Microorganisms (GCM) 10K type strain sequencing project: providing services to taxonomists for standard genome sequencing and annotation.</title>
        <authorList>
            <consortium name="The Broad Institute Genomics Platform"/>
            <consortium name="The Broad Institute Genome Sequencing Center for Infectious Disease"/>
            <person name="Wu L."/>
            <person name="Ma J."/>
        </authorList>
    </citation>
    <scope>NUCLEOTIDE SEQUENCE [LARGE SCALE GENOMIC DNA]</scope>
    <source>
        <strain evidence="3">CGMCC 4.7289</strain>
    </source>
</reference>
<evidence type="ECO:0000313" key="2">
    <source>
        <dbReference type="EMBL" id="MFC4131443.1"/>
    </source>
</evidence>
<dbReference type="RefSeq" id="WP_253754973.1">
    <property type="nucleotide sequence ID" value="NZ_JAMZDZ010000001.1"/>
</dbReference>
<dbReference type="Gene3D" id="3.30.2390.20">
    <property type="entry name" value="Type VII secretion system EccB, repeat 1 domain"/>
    <property type="match status" value="1"/>
</dbReference>
<proteinExistence type="predicted"/>
<feature type="transmembrane region" description="Helical" evidence="1">
    <location>
        <begin position="41"/>
        <end position="62"/>
    </location>
</feature>
<sequence length="466" mass="48224">MLSRRDLIQSRQYLHQRQIKAMVAHRPDPLDWAGRAAGGTIFAGIMLLAIALGATAVIGLIFPSGSKAWQSCESVIVEKESGAPYVCDLASRTLYPVANYASAALILGRSDSVKVARASLTWPKGTLLGLPGAPSDLVPAKAYLTGSWNLCTATRKDSAGRPAAVTIVLAGAQPTGAIALGESAVLLAGPDGTRYVLWSGRRYPVREPQYVLPALGFSVQQGLPVGDAWLAPIPLGAALGPIDVVGLGEPAPKLDGVKVGQIVRVGDRAYLARREGLQEITPLQSALIRGVRGEPATLDPGRLAGVEIMQPMAFAGTAPPREIPKFASLGDDGIVCANILGDELSLTTGGSLPPRAAMVAPRRASGRGGMPLADAVLMEPGHAVMVRSMASSGATGGPLMLISDLGVRHAVPDDQTAVALGYAGTPVLLPSSLLDRLSEGIALDPQAARQAAVTAMSPVDTSRPRP</sequence>
<protein>
    <submittedName>
        <fullName evidence="2">Type VII secretion protein EccB</fullName>
    </submittedName>
</protein>
<dbReference type="Proteomes" id="UP001595816">
    <property type="component" value="Unassembled WGS sequence"/>
</dbReference>
<name>A0ABV8LLH4_9ACTN</name>
<evidence type="ECO:0000313" key="3">
    <source>
        <dbReference type="Proteomes" id="UP001595816"/>
    </source>
</evidence>
<dbReference type="PANTHER" id="PTHR40765">
    <property type="entry name" value="ESX-2 SECRETION SYSTEM ATPASE ECCB2"/>
    <property type="match status" value="1"/>
</dbReference>
<dbReference type="InterPro" id="IPR044857">
    <property type="entry name" value="T7SS_EccB_R1"/>
</dbReference>
<dbReference type="NCBIfam" id="TIGR03919">
    <property type="entry name" value="T7SS_EccB"/>
    <property type="match status" value="1"/>
</dbReference>
<keyword evidence="1" id="KW-0812">Transmembrane</keyword>
<keyword evidence="1" id="KW-0472">Membrane</keyword>
<dbReference type="EMBL" id="JBHSAY010000006">
    <property type="protein sequence ID" value="MFC4131443.1"/>
    <property type="molecule type" value="Genomic_DNA"/>
</dbReference>
<keyword evidence="3" id="KW-1185">Reference proteome</keyword>
<dbReference type="Pfam" id="PF05108">
    <property type="entry name" value="T7SS_ESX1_EccB"/>
    <property type="match status" value="1"/>
</dbReference>
<keyword evidence="1" id="KW-1133">Transmembrane helix</keyword>